<reference evidence="1 2" key="1">
    <citation type="journal article" date="2014" name="Genome Announc.">
        <title>Draft Genome Sequence of the Carrageenan-Degrading Bacterium Cellulophaga sp. Strain KL-A, Isolated from Decaying Marine Algae.</title>
        <authorList>
            <person name="Shan D."/>
            <person name="Ying J."/>
            <person name="Li X."/>
            <person name="Gao Z."/>
            <person name="Wei G."/>
            <person name="Shao Z."/>
        </authorList>
    </citation>
    <scope>NUCLEOTIDE SEQUENCE [LARGE SCALE GENOMIC DNA]</scope>
    <source>
        <strain evidence="1 2">KL-A</strain>
    </source>
</reference>
<evidence type="ECO:0000313" key="2">
    <source>
        <dbReference type="Proteomes" id="UP000019275"/>
    </source>
</evidence>
<name>A0ABN0RLZ9_9FLAO</name>
<evidence type="ECO:0000313" key="1">
    <source>
        <dbReference type="EMBL" id="EWH12961.1"/>
    </source>
</evidence>
<dbReference type="Pfam" id="PF14091">
    <property type="entry name" value="DUF4269"/>
    <property type="match status" value="1"/>
</dbReference>
<dbReference type="EMBL" id="ARZX01000015">
    <property type="protein sequence ID" value="EWH12961.1"/>
    <property type="molecule type" value="Genomic_DNA"/>
</dbReference>
<evidence type="ECO:0008006" key="3">
    <source>
        <dbReference type="Google" id="ProtNLM"/>
    </source>
</evidence>
<keyword evidence="2" id="KW-1185">Reference proteome</keyword>
<accession>A0ABN0RLZ9</accession>
<comment type="caution">
    <text evidence="1">The sequence shown here is derived from an EMBL/GenBank/DDBJ whole genome shotgun (WGS) entry which is preliminary data.</text>
</comment>
<sequence>MAKNFKNIAYLNHGNQRQKLAFYELNHYKILEKLKKYNPILTGTIPIEIDIAESDLDIICECKNHAEFLAYLQQEFSTFKNFKVHTTLQNNIAATIAEFKTEHFLVEIFGQDIPTTKQNAYRHMVVEHHILQKKGADFKQQIRELKVNGIKTEPAFAKLLGLKGDPYVALLELEEKD</sequence>
<dbReference type="InterPro" id="IPR025365">
    <property type="entry name" value="DUF4269"/>
</dbReference>
<protein>
    <recommendedName>
        <fullName evidence="3">DUF4269 domain-containing protein</fullName>
    </recommendedName>
</protein>
<dbReference type="RefSeq" id="WP_034645993.1">
    <property type="nucleotide sequence ID" value="NZ_ARZX01000015.1"/>
</dbReference>
<gene>
    <name evidence="1" type="ORF">KLA_11520</name>
</gene>
<dbReference type="Proteomes" id="UP000019275">
    <property type="component" value="Unassembled WGS sequence"/>
</dbReference>
<organism evidence="1 2">
    <name type="scientific">Cellulophaga geojensis KL-A</name>
    <dbReference type="NCBI Taxonomy" id="1328323"/>
    <lineage>
        <taxon>Bacteria</taxon>
        <taxon>Pseudomonadati</taxon>
        <taxon>Bacteroidota</taxon>
        <taxon>Flavobacteriia</taxon>
        <taxon>Flavobacteriales</taxon>
        <taxon>Flavobacteriaceae</taxon>
        <taxon>Cellulophaga</taxon>
    </lineage>
</organism>
<proteinExistence type="predicted"/>